<evidence type="ECO:0000313" key="2">
    <source>
        <dbReference type="Proteomes" id="UP000239736"/>
    </source>
</evidence>
<organism evidence="1 2">
    <name type="scientific">Albidovulum inexpectatum</name>
    <dbReference type="NCBI Taxonomy" id="196587"/>
    <lineage>
        <taxon>Bacteria</taxon>
        <taxon>Pseudomonadati</taxon>
        <taxon>Pseudomonadota</taxon>
        <taxon>Alphaproteobacteria</taxon>
        <taxon>Rhodobacterales</taxon>
        <taxon>Paracoccaceae</taxon>
        <taxon>Albidovulum</taxon>
    </lineage>
</organism>
<dbReference type="Proteomes" id="UP000239736">
    <property type="component" value="Unassembled WGS sequence"/>
</dbReference>
<evidence type="ECO:0000313" key="1">
    <source>
        <dbReference type="EMBL" id="PPB80728.1"/>
    </source>
</evidence>
<protein>
    <recommendedName>
        <fullName evidence="3">Alpha 1,4-glycosyltransferase</fullName>
    </recommendedName>
</protein>
<dbReference type="Gene3D" id="3.90.550.20">
    <property type="match status" value="1"/>
</dbReference>
<evidence type="ECO:0008006" key="3">
    <source>
        <dbReference type="Google" id="ProtNLM"/>
    </source>
</evidence>
<comment type="caution">
    <text evidence="1">The sequence shown here is derived from an EMBL/GenBank/DDBJ whole genome shotgun (WGS) entry which is preliminary data.</text>
</comment>
<sequence>MAPEYQVASLWIGGALGPVERICLESFLRVGQHVILFTYGAVSGVPEGVEIRDAAQILPARPMIRHDQPGSPRHGSPAPHADRFRYLMLARMERTIWVDTDAYCLRPLQPVDGHLHAIEDEARGRVANGVLALPPDSEALGRLIELTAQPPRDLPWGARGPRALTRALRQSGEIRHAARREVLYPVPYRQRHALLQRGQRLRQWLSGDSVSVHLYGSWMRARLAAPPDGLPRRGSIMGRLMARHGLYLGAGA</sequence>
<gene>
    <name evidence="1" type="ORF">LV82_01460</name>
</gene>
<dbReference type="EMBL" id="PRDS01000004">
    <property type="protein sequence ID" value="PPB80728.1"/>
    <property type="molecule type" value="Genomic_DNA"/>
</dbReference>
<dbReference type="RefSeq" id="WP_170063374.1">
    <property type="nucleotide sequence ID" value="NZ_PRDS01000004.1"/>
</dbReference>
<proteinExistence type="predicted"/>
<keyword evidence="2" id="KW-1185">Reference proteome</keyword>
<reference evidence="1 2" key="1">
    <citation type="submission" date="2018-01" db="EMBL/GenBank/DDBJ databases">
        <title>Genomic Encyclopedia of Archaeal and Bacterial Type Strains, Phase II (KMG-II): from individual species to whole genera.</title>
        <authorList>
            <person name="Goeker M."/>
        </authorList>
    </citation>
    <scope>NUCLEOTIDE SEQUENCE [LARGE SCALE GENOMIC DNA]</scope>
    <source>
        <strain evidence="1 2">DSM 12048</strain>
    </source>
</reference>
<name>A0A2S5JH85_9RHOB</name>
<dbReference type="AlphaFoldDB" id="A0A2S5JH85"/>
<accession>A0A2S5JH85</accession>